<dbReference type="InterPro" id="IPR036857">
    <property type="entry name" value="Thyroglobulin_1_sf"/>
</dbReference>
<dbReference type="Gene3D" id="4.10.800.10">
    <property type="entry name" value="Thyroglobulin type-1"/>
    <property type="match status" value="1"/>
</dbReference>
<name>A0A4W4G5C5_ELEEL</name>
<dbReference type="PROSITE" id="PS51162">
    <property type="entry name" value="THYROGLOBULIN_1_2"/>
    <property type="match status" value="1"/>
</dbReference>
<evidence type="ECO:0000256" key="4">
    <source>
        <dbReference type="ARBA" id="ARBA00023183"/>
    </source>
</evidence>
<evidence type="ECO:0000256" key="1">
    <source>
        <dbReference type="ARBA" id="ARBA00004613"/>
    </source>
</evidence>
<dbReference type="Ensembl" id="ENSEEET00000033081.2">
    <property type="protein sequence ID" value="ENSEEEP00000032690.2"/>
    <property type="gene ID" value="ENSEEEG00000015581.2"/>
</dbReference>
<reference evidence="9" key="3">
    <citation type="submission" date="2020-05" db="EMBL/GenBank/DDBJ databases">
        <title>Electrophorus electricus (electric eel) genome, fEleEle1, primary haplotype.</title>
        <authorList>
            <person name="Myers G."/>
            <person name="Meyer A."/>
            <person name="Fedrigo O."/>
            <person name="Formenti G."/>
            <person name="Rhie A."/>
            <person name="Tracey A."/>
            <person name="Sims Y."/>
            <person name="Jarvis E.D."/>
        </authorList>
    </citation>
    <scope>NUCLEOTIDE SEQUENCE [LARGE SCALE GENOMIC DNA]</scope>
</reference>
<dbReference type="PANTHER" id="PTHR11551:SF27">
    <property type="entry name" value="INSULIN-LIKE GROWTH FACTOR BINDING PROTEIN 6A PRECURSOR-RELATED"/>
    <property type="match status" value="1"/>
</dbReference>
<dbReference type="SUPFAM" id="SSF57610">
    <property type="entry name" value="Thyroglobulin type-1 domain"/>
    <property type="match status" value="1"/>
</dbReference>
<evidence type="ECO:0000256" key="3">
    <source>
        <dbReference type="ARBA" id="ARBA00023157"/>
    </source>
</evidence>
<dbReference type="SMART" id="SM00211">
    <property type="entry name" value="TY"/>
    <property type="match status" value="1"/>
</dbReference>
<evidence type="ECO:0000313" key="10">
    <source>
        <dbReference type="Proteomes" id="UP000314983"/>
    </source>
</evidence>
<feature type="domain" description="Thyroglobulin type-1" evidence="7">
    <location>
        <begin position="125"/>
        <end position="200"/>
    </location>
</feature>
<comment type="caution">
    <text evidence="5">Lacks conserved residue(s) required for the propagation of feature annotation.</text>
</comment>
<dbReference type="GO" id="GO:0001968">
    <property type="term" value="F:fibronectin binding"/>
    <property type="evidence" value="ECO:0007669"/>
    <property type="project" value="TreeGrafter"/>
</dbReference>
<proteinExistence type="predicted"/>
<protein>
    <recommendedName>
        <fullName evidence="11">Thyroglobulin type-1 domain-containing protein</fullName>
    </recommendedName>
</protein>
<dbReference type="SMART" id="SM00121">
    <property type="entry name" value="IB"/>
    <property type="match status" value="1"/>
</dbReference>
<organism evidence="9 10">
    <name type="scientific">Electrophorus electricus</name>
    <name type="common">Electric eel</name>
    <name type="synonym">Gymnotus electricus</name>
    <dbReference type="NCBI Taxonomy" id="8005"/>
    <lineage>
        <taxon>Eukaryota</taxon>
        <taxon>Metazoa</taxon>
        <taxon>Chordata</taxon>
        <taxon>Craniata</taxon>
        <taxon>Vertebrata</taxon>
        <taxon>Euteleostomi</taxon>
        <taxon>Actinopterygii</taxon>
        <taxon>Neopterygii</taxon>
        <taxon>Teleostei</taxon>
        <taxon>Ostariophysi</taxon>
        <taxon>Gymnotiformes</taxon>
        <taxon>Gymnotoidei</taxon>
        <taxon>Gymnotidae</taxon>
        <taxon>Electrophorus</taxon>
    </lineage>
</organism>
<evidence type="ECO:0000259" key="8">
    <source>
        <dbReference type="PROSITE" id="PS51323"/>
    </source>
</evidence>
<dbReference type="GO" id="GO:0043567">
    <property type="term" value="P:regulation of insulin-like growth factor receptor signaling pathway"/>
    <property type="evidence" value="ECO:0007669"/>
    <property type="project" value="TreeGrafter"/>
</dbReference>
<dbReference type="GO" id="GO:0031995">
    <property type="term" value="F:insulin-like growth factor II binding"/>
    <property type="evidence" value="ECO:0007669"/>
    <property type="project" value="TreeGrafter"/>
</dbReference>
<dbReference type="GO" id="GO:0031994">
    <property type="term" value="F:insulin-like growth factor I binding"/>
    <property type="evidence" value="ECO:0007669"/>
    <property type="project" value="TreeGrafter"/>
</dbReference>
<feature type="domain" description="IGFBP N-terminal" evidence="8">
    <location>
        <begin position="25"/>
        <end position="103"/>
    </location>
</feature>
<evidence type="ECO:0000256" key="5">
    <source>
        <dbReference type="PROSITE-ProRule" id="PRU00500"/>
    </source>
</evidence>
<reference evidence="10" key="2">
    <citation type="journal article" date="2017" name="Sci. Adv.">
        <title>A tail of two voltages: Proteomic comparison of the three electric organs of the electric eel.</title>
        <authorList>
            <person name="Traeger L.L."/>
            <person name="Sabat G."/>
            <person name="Barrett-Wilt G.A."/>
            <person name="Wells G.B."/>
            <person name="Sussman M.R."/>
        </authorList>
    </citation>
    <scope>NUCLEOTIDE SEQUENCE [LARGE SCALE GENOMIC DNA]</scope>
</reference>
<dbReference type="Pfam" id="PF00086">
    <property type="entry name" value="Thyroglobulin_1"/>
    <property type="match status" value="1"/>
</dbReference>
<reference evidence="9" key="5">
    <citation type="submission" date="2025-09" db="UniProtKB">
        <authorList>
            <consortium name="Ensembl"/>
        </authorList>
    </citation>
    <scope>IDENTIFICATION</scope>
</reference>
<comment type="subcellular location">
    <subcellularLocation>
        <location evidence="1">Secreted</location>
    </subcellularLocation>
</comment>
<dbReference type="InterPro" id="IPR022321">
    <property type="entry name" value="IGFBP_1-6_chordata"/>
</dbReference>
<dbReference type="AlphaFoldDB" id="A0A4W4G5C5"/>
<reference evidence="9" key="4">
    <citation type="submission" date="2025-08" db="UniProtKB">
        <authorList>
            <consortium name="Ensembl"/>
        </authorList>
    </citation>
    <scope>IDENTIFICATION</scope>
</reference>
<keyword evidence="2" id="KW-0964">Secreted</keyword>
<dbReference type="CDD" id="cd00191">
    <property type="entry name" value="TY"/>
    <property type="match status" value="1"/>
</dbReference>
<evidence type="ECO:0000313" key="9">
    <source>
        <dbReference type="Ensembl" id="ENSEEEP00000032690.2"/>
    </source>
</evidence>
<evidence type="ECO:0000256" key="2">
    <source>
        <dbReference type="ARBA" id="ARBA00022525"/>
    </source>
</evidence>
<reference evidence="10" key="1">
    <citation type="journal article" date="2014" name="Science">
        <title>Nonhuman genetics. Genomic basis for the convergent evolution of electric organs.</title>
        <authorList>
            <person name="Gallant J.R."/>
            <person name="Traeger L.L."/>
            <person name="Volkening J.D."/>
            <person name="Moffett H."/>
            <person name="Chen P.H."/>
            <person name="Novina C.D."/>
            <person name="Phillips G.N.Jr."/>
            <person name="Anand R."/>
            <person name="Wells G.B."/>
            <person name="Pinch M."/>
            <person name="Guth R."/>
            <person name="Unguez G.A."/>
            <person name="Albert J.S."/>
            <person name="Zakon H.H."/>
            <person name="Samanta M.P."/>
            <person name="Sussman M.R."/>
        </authorList>
    </citation>
    <scope>NUCLEOTIDE SEQUENCE [LARGE SCALE GENOMIC DNA]</scope>
</reference>
<dbReference type="SUPFAM" id="SSF57184">
    <property type="entry name" value="Growth factor receptor domain"/>
    <property type="match status" value="1"/>
</dbReference>
<dbReference type="STRING" id="8005.ENSEEEP00000032690"/>
<dbReference type="Gene3D" id="4.10.40.20">
    <property type="match status" value="1"/>
</dbReference>
<keyword evidence="10" id="KW-1185">Reference proteome</keyword>
<evidence type="ECO:0000259" key="7">
    <source>
        <dbReference type="PROSITE" id="PS51162"/>
    </source>
</evidence>
<dbReference type="OMA" id="NSEKGPC"/>
<dbReference type="InterPro" id="IPR009030">
    <property type="entry name" value="Growth_fac_rcpt_cys_sf"/>
</dbReference>
<keyword evidence="4" id="KW-0340">Growth factor binding</keyword>
<dbReference type="InterPro" id="IPR000867">
    <property type="entry name" value="IGFBP-like"/>
</dbReference>
<accession>A0A4W4G5C5</accession>
<dbReference type="GeneTree" id="ENSGT00940000160528"/>
<keyword evidence="3" id="KW-1015">Disulfide bond</keyword>
<gene>
    <name evidence="9" type="primary">igfbp6a</name>
</gene>
<feature type="region of interest" description="Disordered" evidence="6">
    <location>
        <begin position="103"/>
        <end position="123"/>
    </location>
</feature>
<dbReference type="Proteomes" id="UP000314983">
    <property type="component" value="Chromosome 20"/>
</dbReference>
<dbReference type="PRINTS" id="PR01976">
    <property type="entry name" value="IGFBPFAMILY"/>
</dbReference>
<dbReference type="PROSITE" id="PS00484">
    <property type="entry name" value="THYROGLOBULIN_1_1"/>
    <property type="match status" value="1"/>
</dbReference>
<dbReference type="PROSITE" id="PS51323">
    <property type="entry name" value="IGFBP_N_2"/>
    <property type="match status" value="1"/>
</dbReference>
<dbReference type="GO" id="GO:0005615">
    <property type="term" value="C:extracellular space"/>
    <property type="evidence" value="ECO:0007669"/>
    <property type="project" value="TreeGrafter"/>
</dbReference>
<dbReference type="InterPro" id="IPR000716">
    <property type="entry name" value="Thyroglobulin_1"/>
</dbReference>
<dbReference type="PANTHER" id="PTHR11551">
    <property type="entry name" value="INSULIN-LIKE GROWTH FACTOR BINDING PROTEIN"/>
    <property type="match status" value="1"/>
</dbReference>
<evidence type="ECO:0008006" key="11">
    <source>
        <dbReference type="Google" id="ProtNLM"/>
    </source>
</evidence>
<sequence length="205" mass="22075">MPALHDILTLLITIQFNLYGSYSLAPQGGLRKSCSSCSGLSGAMKGHIIAAQAGEASTSMLGLGEPCGVYTQACDKGLRCLPPDSVQSPLQVLLQGRGICSSVKASTKSPPPTESQPLISENSEKGPCRKLLNTILQGIKPTVIQSNQDIYIPNCDRQGYFRRKQCRSSRGVQRGQCWCVDLKGTRAPSQTREDVFMTSLLSVNI</sequence>
<evidence type="ECO:0000256" key="6">
    <source>
        <dbReference type="SAM" id="MobiDB-lite"/>
    </source>
</evidence>